<gene>
    <name evidence="1" type="ORF">CYMTET_25718</name>
</gene>
<dbReference type="EMBL" id="LGRX02013802">
    <property type="protein sequence ID" value="KAK3265611.1"/>
    <property type="molecule type" value="Genomic_DNA"/>
</dbReference>
<reference evidence="1 2" key="1">
    <citation type="journal article" date="2015" name="Genome Biol. Evol.">
        <title>Comparative Genomics of a Bacterivorous Green Alga Reveals Evolutionary Causalities and Consequences of Phago-Mixotrophic Mode of Nutrition.</title>
        <authorList>
            <person name="Burns J.A."/>
            <person name="Paasch A."/>
            <person name="Narechania A."/>
            <person name="Kim E."/>
        </authorList>
    </citation>
    <scope>NUCLEOTIDE SEQUENCE [LARGE SCALE GENOMIC DNA]</scope>
    <source>
        <strain evidence="1 2">PLY_AMNH</strain>
    </source>
</reference>
<dbReference type="Proteomes" id="UP001190700">
    <property type="component" value="Unassembled WGS sequence"/>
</dbReference>
<sequence length="75" mass="8459">MTVFLILRLSGTLHPPTLLRTLSRRHAHKASNTTGKKTRVPHRLTCGNTHELTLFSQREWPEALLPSPYGMLVTA</sequence>
<evidence type="ECO:0000313" key="2">
    <source>
        <dbReference type="Proteomes" id="UP001190700"/>
    </source>
</evidence>
<comment type="caution">
    <text evidence="1">The sequence shown here is derived from an EMBL/GenBank/DDBJ whole genome shotgun (WGS) entry which is preliminary data.</text>
</comment>
<keyword evidence="2" id="KW-1185">Reference proteome</keyword>
<dbReference type="AlphaFoldDB" id="A0AAE0FUS9"/>
<name>A0AAE0FUS9_9CHLO</name>
<accession>A0AAE0FUS9</accession>
<protein>
    <submittedName>
        <fullName evidence="1">Uncharacterized protein</fullName>
    </submittedName>
</protein>
<proteinExistence type="predicted"/>
<organism evidence="1 2">
    <name type="scientific">Cymbomonas tetramitiformis</name>
    <dbReference type="NCBI Taxonomy" id="36881"/>
    <lineage>
        <taxon>Eukaryota</taxon>
        <taxon>Viridiplantae</taxon>
        <taxon>Chlorophyta</taxon>
        <taxon>Pyramimonadophyceae</taxon>
        <taxon>Pyramimonadales</taxon>
        <taxon>Pyramimonadaceae</taxon>
        <taxon>Cymbomonas</taxon>
    </lineage>
</organism>
<evidence type="ECO:0000313" key="1">
    <source>
        <dbReference type="EMBL" id="KAK3265611.1"/>
    </source>
</evidence>